<name>A0A074YUA0_AURSE</name>
<sequence>MDTGIVSEPPLWRPVVDGYILPSGYADTLRTGSHNDRPIMTGDNLNETSWRDMNITTYNSAFTTIVGNSSQEFFGAYPASNESEATAQAAAFGNDINRYTTSHWANDWCKGNASKDVFAYSWTKKRKIGNTCFALLAGVNLRCLEEGRDYLSSLYECQRST</sequence>
<dbReference type="STRING" id="1043005.A0A074YUA0"/>
<keyword evidence="2" id="KW-1185">Reference proteome</keyword>
<dbReference type="Gene3D" id="3.40.50.1820">
    <property type="entry name" value="alpha/beta hydrolase"/>
    <property type="match status" value="1"/>
</dbReference>
<dbReference type="GeneID" id="25364972"/>
<proteinExistence type="predicted"/>
<organism evidence="1 2">
    <name type="scientific">Aureobasidium subglaciale (strain EXF-2481)</name>
    <name type="common">Aureobasidium pullulans var. subglaciale</name>
    <dbReference type="NCBI Taxonomy" id="1043005"/>
    <lineage>
        <taxon>Eukaryota</taxon>
        <taxon>Fungi</taxon>
        <taxon>Dikarya</taxon>
        <taxon>Ascomycota</taxon>
        <taxon>Pezizomycotina</taxon>
        <taxon>Dothideomycetes</taxon>
        <taxon>Dothideomycetidae</taxon>
        <taxon>Dothideales</taxon>
        <taxon>Saccotheciaceae</taxon>
        <taxon>Aureobasidium</taxon>
    </lineage>
</organism>
<dbReference type="Proteomes" id="UP000030641">
    <property type="component" value="Unassembled WGS sequence"/>
</dbReference>
<evidence type="ECO:0000313" key="1">
    <source>
        <dbReference type="EMBL" id="KEQ90421.1"/>
    </source>
</evidence>
<reference evidence="1 2" key="1">
    <citation type="journal article" date="2014" name="BMC Genomics">
        <title>Genome sequencing of four Aureobasidium pullulans varieties: biotechnological potential, stress tolerance, and description of new species.</title>
        <authorList>
            <person name="Gostin Ar C."/>
            <person name="Ohm R.A."/>
            <person name="Kogej T."/>
            <person name="Sonjak S."/>
            <person name="Turk M."/>
            <person name="Zajc J."/>
            <person name="Zalar P."/>
            <person name="Grube M."/>
            <person name="Sun H."/>
            <person name="Han J."/>
            <person name="Sharma A."/>
            <person name="Chiniquy J."/>
            <person name="Ngan C.Y."/>
            <person name="Lipzen A."/>
            <person name="Barry K."/>
            <person name="Grigoriev I.V."/>
            <person name="Gunde-Cimerman N."/>
        </authorList>
    </citation>
    <scope>NUCLEOTIDE SEQUENCE [LARGE SCALE GENOMIC DNA]</scope>
    <source>
        <strain evidence="1 2">EXF-2481</strain>
    </source>
</reference>
<dbReference type="InParanoid" id="A0A074YUA0"/>
<dbReference type="RefSeq" id="XP_013338906.1">
    <property type="nucleotide sequence ID" value="XM_013483452.1"/>
</dbReference>
<dbReference type="EMBL" id="KL584791">
    <property type="protein sequence ID" value="KEQ90421.1"/>
    <property type="molecule type" value="Genomic_DNA"/>
</dbReference>
<protein>
    <submittedName>
        <fullName evidence="1">Uncharacterized protein</fullName>
    </submittedName>
</protein>
<dbReference type="HOGENOM" id="CLU_1643374_0_0_1"/>
<dbReference type="OrthoDB" id="408631at2759"/>
<dbReference type="SUPFAM" id="SSF53474">
    <property type="entry name" value="alpha/beta-Hydrolases"/>
    <property type="match status" value="1"/>
</dbReference>
<gene>
    <name evidence="1" type="ORF">AUEXF2481DRAFT_33961</name>
</gene>
<accession>A0A074YUA0</accession>
<dbReference type="AlphaFoldDB" id="A0A074YUA0"/>
<evidence type="ECO:0000313" key="2">
    <source>
        <dbReference type="Proteomes" id="UP000030641"/>
    </source>
</evidence>
<dbReference type="InterPro" id="IPR029058">
    <property type="entry name" value="AB_hydrolase_fold"/>
</dbReference>